<organism evidence="1 2">
    <name type="scientific">Halalkalicoccus tibetensis</name>
    <dbReference type="NCBI Taxonomy" id="175632"/>
    <lineage>
        <taxon>Archaea</taxon>
        <taxon>Methanobacteriati</taxon>
        <taxon>Methanobacteriota</taxon>
        <taxon>Stenosarchaea group</taxon>
        <taxon>Halobacteria</taxon>
        <taxon>Halobacteriales</taxon>
        <taxon>Halococcaceae</taxon>
        <taxon>Halalkalicoccus</taxon>
    </lineage>
</organism>
<comment type="caution">
    <text evidence="1">The sequence shown here is derived from an EMBL/GenBank/DDBJ whole genome shotgun (WGS) entry which is preliminary data.</text>
</comment>
<proteinExistence type="predicted"/>
<keyword evidence="2" id="KW-1185">Reference proteome</keyword>
<evidence type="ECO:0000313" key="1">
    <source>
        <dbReference type="EMBL" id="MFC6906720.1"/>
    </source>
</evidence>
<dbReference type="Proteomes" id="UP001596312">
    <property type="component" value="Unassembled WGS sequence"/>
</dbReference>
<accession>A0ABD5VBZ2</accession>
<sequence>MARIDHLTLHADATGSLELVCERAASKALEPSIRLFAGKDEFGLLIDDLNPNEQVTLFFETTTEIDPASSE</sequence>
<dbReference type="RefSeq" id="WP_340605303.1">
    <property type="nucleotide sequence ID" value="NZ_JBBMXV010000005.1"/>
</dbReference>
<name>A0ABD5VBZ2_9EURY</name>
<dbReference type="EMBL" id="JBHSXQ010000005">
    <property type="protein sequence ID" value="MFC6906720.1"/>
    <property type="molecule type" value="Genomic_DNA"/>
</dbReference>
<evidence type="ECO:0008006" key="3">
    <source>
        <dbReference type="Google" id="ProtNLM"/>
    </source>
</evidence>
<evidence type="ECO:0000313" key="2">
    <source>
        <dbReference type="Proteomes" id="UP001596312"/>
    </source>
</evidence>
<reference evidence="1 2" key="1">
    <citation type="journal article" date="2019" name="Int. J. Syst. Evol. Microbiol.">
        <title>The Global Catalogue of Microorganisms (GCM) 10K type strain sequencing project: providing services to taxonomists for standard genome sequencing and annotation.</title>
        <authorList>
            <consortium name="The Broad Institute Genomics Platform"/>
            <consortium name="The Broad Institute Genome Sequencing Center for Infectious Disease"/>
            <person name="Wu L."/>
            <person name="Ma J."/>
        </authorList>
    </citation>
    <scope>NUCLEOTIDE SEQUENCE [LARGE SCALE GENOMIC DNA]</scope>
    <source>
        <strain evidence="1 2">CGMCC 1.3240</strain>
    </source>
</reference>
<dbReference type="AlphaFoldDB" id="A0ABD5VBZ2"/>
<protein>
    <recommendedName>
        <fullName evidence="3">Glyoxalase-like domain-containing protein</fullName>
    </recommendedName>
</protein>
<gene>
    <name evidence="1" type="ORF">ACFQGH_16115</name>
</gene>